<gene>
    <name evidence="2" type="ORF">ACH5RR_005134</name>
</gene>
<dbReference type="PANTHER" id="PTHR33257">
    <property type="entry name" value="OS05G0165500 PROTEIN"/>
    <property type="match status" value="1"/>
</dbReference>
<name>A0ABD3AKB0_9GENT</name>
<feature type="compositionally biased region" description="Low complexity" evidence="1">
    <location>
        <begin position="121"/>
        <end position="140"/>
    </location>
</feature>
<dbReference type="EMBL" id="JBJUIK010000003">
    <property type="protein sequence ID" value="KAL3531613.1"/>
    <property type="molecule type" value="Genomic_DNA"/>
</dbReference>
<feature type="region of interest" description="Disordered" evidence="1">
    <location>
        <begin position="121"/>
        <end position="143"/>
    </location>
</feature>
<organism evidence="2 3">
    <name type="scientific">Cinchona calisaya</name>
    <dbReference type="NCBI Taxonomy" id="153742"/>
    <lineage>
        <taxon>Eukaryota</taxon>
        <taxon>Viridiplantae</taxon>
        <taxon>Streptophyta</taxon>
        <taxon>Embryophyta</taxon>
        <taxon>Tracheophyta</taxon>
        <taxon>Spermatophyta</taxon>
        <taxon>Magnoliopsida</taxon>
        <taxon>eudicotyledons</taxon>
        <taxon>Gunneridae</taxon>
        <taxon>Pentapetalae</taxon>
        <taxon>asterids</taxon>
        <taxon>lamiids</taxon>
        <taxon>Gentianales</taxon>
        <taxon>Rubiaceae</taxon>
        <taxon>Cinchonoideae</taxon>
        <taxon>Cinchoneae</taxon>
        <taxon>Cinchona</taxon>
    </lineage>
</organism>
<dbReference type="PANTHER" id="PTHR33257:SF58">
    <property type="entry name" value="REJ DOMAIN-CONTAINING PROTEIN"/>
    <property type="match status" value="1"/>
</dbReference>
<evidence type="ECO:0000256" key="1">
    <source>
        <dbReference type="SAM" id="MobiDB-lite"/>
    </source>
</evidence>
<keyword evidence="3" id="KW-1185">Reference proteome</keyword>
<dbReference type="Proteomes" id="UP001630127">
    <property type="component" value="Unassembled WGS sequence"/>
</dbReference>
<comment type="caution">
    <text evidence="2">The sequence shown here is derived from an EMBL/GenBank/DDBJ whole genome shotgun (WGS) entry which is preliminary data.</text>
</comment>
<dbReference type="AlphaFoldDB" id="A0ABD3AKB0"/>
<reference evidence="2 3" key="1">
    <citation type="submission" date="2024-11" db="EMBL/GenBank/DDBJ databases">
        <title>A near-complete genome assembly of Cinchona calisaya.</title>
        <authorList>
            <person name="Lian D.C."/>
            <person name="Zhao X.W."/>
            <person name="Wei L."/>
        </authorList>
    </citation>
    <scope>NUCLEOTIDE SEQUENCE [LARGE SCALE GENOMIC DNA]</scope>
    <source>
        <tissue evidence="2">Nenye</tissue>
    </source>
</reference>
<evidence type="ECO:0000313" key="2">
    <source>
        <dbReference type="EMBL" id="KAL3531613.1"/>
    </source>
</evidence>
<evidence type="ECO:0000313" key="3">
    <source>
        <dbReference type="Proteomes" id="UP001630127"/>
    </source>
</evidence>
<proteinExistence type="predicted"/>
<sequence>MLSSNGPDFHNKSFHIKHDDSKFFSRLVSKESSTGNPSFRVYYGDVAGAVPFTWETRPGTPKHAFSDYSTLPPLTPPPSYYSHITKNPSSKKQSRSKLLRNLVMRINHKMSHLIVTTSLSSSSSSSLSSLSWSSSTPSSFRGRRRRFTSWGSSSFDGVGDDRLEMPNSRFCFPVGKNGKGNSVVTMKKNLLSMIGCGSR</sequence>
<accession>A0ABD3AKB0</accession>
<protein>
    <submittedName>
        <fullName evidence="2">Uncharacterized protein</fullName>
    </submittedName>
</protein>